<proteinExistence type="predicted"/>
<sequence>MDKISLGHSVMSARSEESEAFMEGMVEWELSRLHRQCEVMEGERRAYSKEVRQRIRKQLEEIRRLEERRATLLVQISVAQSQVKRLRDSQRVEHMGRLLRCRDQAQAEVEELQEQSRALEQQIREWEKRLGTRQKSAKAPALIMVQKVKVRRRIKILEDQLDRVTCRFDTQLMRNATLREELDLLRIERNRYLNMDRKLHKEIQHLRQTVNNLMVSSTSAYTVREEAKSKMGLLRERAEKEVAQSQTEVQGLQRQIAHLEQLHNFLMLKNNERQPDPVALEKQALRDREVAEGLRKTSQEKLVLRYEDVLKKLSQMTGQSDPDTLVEKYLEAEERNFAEFNFINEQNSELEHLREEITEMQEAMRSGRAREETQSSLRKQQRAELQQRLDEVTAESLGLEARSQEIRQLLKKIKDGLQLLFTQAHCDSSVINDLLGIKPQMRDRDIGLFLALIEKRLVQLLSAQAYQEVKTNTSSSLGSAALVALGQSSEEVRKKVTVLQVPENLEDSPGFEGKDDYPMSKEELRSQVVKSLESRELAREQAFLLQMKELAEAI</sequence>
<dbReference type="Proteomes" id="UP000694863">
    <property type="component" value="Unplaced"/>
</dbReference>
<gene>
    <name evidence="2" type="primary">ODAD1</name>
</gene>
<dbReference type="RefSeq" id="XP_045148581.1">
    <property type="nucleotide sequence ID" value="XM_045292646.1"/>
</dbReference>
<organism evidence="1 2">
    <name type="scientific">Echinops telfairi</name>
    <name type="common">Lesser hedgehog tenrec</name>
    <dbReference type="NCBI Taxonomy" id="9371"/>
    <lineage>
        <taxon>Eukaryota</taxon>
        <taxon>Metazoa</taxon>
        <taxon>Chordata</taxon>
        <taxon>Craniata</taxon>
        <taxon>Vertebrata</taxon>
        <taxon>Euteleostomi</taxon>
        <taxon>Mammalia</taxon>
        <taxon>Eutheria</taxon>
        <taxon>Afrotheria</taxon>
        <taxon>Tenrecidae</taxon>
        <taxon>Tenrecinae</taxon>
        <taxon>Echinops</taxon>
    </lineage>
</organism>
<evidence type="ECO:0000313" key="1">
    <source>
        <dbReference type="Proteomes" id="UP000694863"/>
    </source>
</evidence>
<keyword evidence="1" id="KW-1185">Reference proteome</keyword>
<protein>
    <submittedName>
        <fullName evidence="2">Outer dynein arm-docking complex subunit 1</fullName>
    </submittedName>
</protein>
<name>A0AC55DA09_ECHTE</name>
<reference evidence="2" key="1">
    <citation type="submission" date="2025-08" db="UniProtKB">
        <authorList>
            <consortium name="RefSeq"/>
        </authorList>
    </citation>
    <scope>IDENTIFICATION</scope>
</reference>
<evidence type="ECO:0000313" key="2">
    <source>
        <dbReference type="RefSeq" id="XP_045148581.1"/>
    </source>
</evidence>
<accession>A0AC55DA09</accession>